<evidence type="ECO:0000256" key="2">
    <source>
        <dbReference type="ARBA" id="ARBA00031870"/>
    </source>
</evidence>
<dbReference type="SUPFAM" id="SSF55120">
    <property type="entry name" value="Pseudouridine synthase"/>
    <property type="match status" value="1"/>
</dbReference>
<evidence type="ECO:0000313" key="6">
    <source>
        <dbReference type="Proteomes" id="UP000664332"/>
    </source>
</evidence>
<reference evidence="5" key="1">
    <citation type="submission" date="2021-03" db="EMBL/GenBank/DDBJ databases">
        <authorList>
            <person name="Sun Q."/>
        </authorList>
    </citation>
    <scope>NUCLEOTIDE SEQUENCE</scope>
    <source>
        <strain evidence="5">CCM 8862</strain>
    </source>
</reference>
<evidence type="ECO:0000256" key="1">
    <source>
        <dbReference type="ARBA" id="ARBA00000073"/>
    </source>
</evidence>
<name>A0A939E1N0_9CORY</name>
<comment type="catalytic activity">
    <reaction evidence="1">
        <text>a uridine in RNA = a pseudouridine in RNA</text>
        <dbReference type="Rhea" id="RHEA:48348"/>
        <dbReference type="Rhea" id="RHEA-COMP:12068"/>
        <dbReference type="Rhea" id="RHEA-COMP:12069"/>
        <dbReference type="ChEBI" id="CHEBI:65314"/>
        <dbReference type="ChEBI" id="CHEBI:65315"/>
    </reaction>
</comment>
<comment type="caution">
    <text evidence="5">The sequence shown here is derived from an EMBL/GenBank/DDBJ whole genome shotgun (WGS) entry which is preliminary data.</text>
</comment>
<evidence type="ECO:0000313" key="5">
    <source>
        <dbReference type="EMBL" id="MBN9645340.1"/>
    </source>
</evidence>
<dbReference type="InterPro" id="IPR020103">
    <property type="entry name" value="PsdUridine_synth_cat_dom_sf"/>
</dbReference>
<dbReference type="GO" id="GO:0009982">
    <property type="term" value="F:pseudouridine synthase activity"/>
    <property type="evidence" value="ECO:0007669"/>
    <property type="project" value="InterPro"/>
</dbReference>
<gene>
    <name evidence="5" type="ORF">JZY06_12055</name>
</gene>
<dbReference type="Pfam" id="PF00849">
    <property type="entry name" value="PseudoU_synth_2"/>
    <property type="match status" value="1"/>
</dbReference>
<dbReference type="InterPro" id="IPR006145">
    <property type="entry name" value="PsdUridine_synth_RsuA/RluA"/>
</dbReference>
<dbReference type="GO" id="GO:0003723">
    <property type="term" value="F:RNA binding"/>
    <property type="evidence" value="ECO:0007669"/>
    <property type="project" value="InterPro"/>
</dbReference>
<feature type="non-terminal residue" evidence="5">
    <location>
        <position position="191"/>
    </location>
</feature>
<dbReference type="GO" id="GO:0000455">
    <property type="term" value="P:enzyme-directed rRNA pseudouridine synthesis"/>
    <property type="evidence" value="ECO:0007669"/>
    <property type="project" value="TreeGrafter"/>
</dbReference>
<accession>A0A939E1N0</accession>
<dbReference type="AlphaFoldDB" id="A0A939E1N0"/>
<evidence type="ECO:0000259" key="4">
    <source>
        <dbReference type="Pfam" id="PF00849"/>
    </source>
</evidence>
<proteinExistence type="predicted"/>
<evidence type="ECO:0000256" key="3">
    <source>
        <dbReference type="ARBA" id="ARBA00033164"/>
    </source>
</evidence>
<keyword evidence="6" id="KW-1185">Reference proteome</keyword>
<dbReference type="InterPro" id="IPR050188">
    <property type="entry name" value="RluA_PseudoU_synthase"/>
</dbReference>
<feature type="domain" description="Pseudouridine synthase RsuA/RluA-like" evidence="4">
    <location>
        <begin position="116"/>
        <end position="191"/>
    </location>
</feature>
<dbReference type="PANTHER" id="PTHR21600:SF84">
    <property type="entry name" value="PSEUDOURIDINE SYNTHASE RSUA_RLUA-LIKE DOMAIN-CONTAINING PROTEIN"/>
    <property type="match status" value="1"/>
</dbReference>
<sequence>MRETVVHAPGRRRGVPALPIKDGVNPSRVRVPAEAAGLTAGQYLAAVIAGQRHRHPDDDDHALDRRFSGGQVRTRQGRILTPDDPVTVGEDIFFYRIPVDRDLPVCELPIVFSDRHLTVVDKPHGLATVPKGAHIIRSVVVQARRATGNMDLVPVHRLDRLTRGLVVCANNPAERGAYQQLFADTKVDKTY</sequence>
<dbReference type="PANTHER" id="PTHR21600">
    <property type="entry name" value="MITOCHONDRIAL RNA PSEUDOURIDINE SYNTHASE"/>
    <property type="match status" value="1"/>
</dbReference>
<organism evidence="5 6">
    <name type="scientific">Corynebacterium mendelii</name>
    <dbReference type="NCBI Taxonomy" id="2765362"/>
    <lineage>
        <taxon>Bacteria</taxon>
        <taxon>Bacillati</taxon>
        <taxon>Actinomycetota</taxon>
        <taxon>Actinomycetes</taxon>
        <taxon>Mycobacteriales</taxon>
        <taxon>Corynebacteriaceae</taxon>
        <taxon>Corynebacterium</taxon>
    </lineage>
</organism>
<dbReference type="Proteomes" id="UP000664332">
    <property type="component" value="Unassembled WGS sequence"/>
</dbReference>
<dbReference type="EMBL" id="JAFLEQ010000018">
    <property type="protein sequence ID" value="MBN9645340.1"/>
    <property type="molecule type" value="Genomic_DNA"/>
</dbReference>
<protein>
    <recommendedName>
        <fullName evidence="2">RNA pseudouridylate synthase</fullName>
    </recommendedName>
    <alternativeName>
        <fullName evidence="3">RNA-uridine isomerase</fullName>
    </alternativeName>
</protein>
<dbReference type="GO" id="GO:0140098">
    <property type="term" value="F:catalytic activity, acting on RNA"/>
    <property type="evidence" value="ECO:0007669"/>
    <property type="project" value="UniProtKB-ARBA"/>
</dbReference>
<dbReference type="Gene3D" id="3.30.2350.10">
    <property type="entry name" value="Pseudouridine synthase"/>
    <property type="match status" value="1"/>
</dbReference>
<dbReference type="RefSeq" id="WP_242517027.1">
    <property type="nucleotide sequence ID" value="NZ_JAFLEQ010000018.1"/>
</dbReference>